<comment type="caution">
    <text evidence="1">The sequence shown here is derived from an EMBL/GenBank/DDBJ whole genome shotgun (WGS) entry which is preliminary data.</text>
</comment>
<reference evidence="1 2" key="1">
    <citation type="submission" date="2015-02" db="EMBL/GenBank/DDBJ databases">
        <title>Single-cell genomics of uncultivated deep-branching MTB reveals a conserved set of magnetosome genes.</title>
        <authorList>
            <person name="Kolinko S."/>
            <person name="Richter M."/>
            <person name="Glockner F.O."/>
            <person name="Brachmann A."/>
            <person name="Schuler D."/>
        </authorList>
    </citation>
    <scope>NUCLEOTIDE SEQUENCE [LARGE SCALE GENOMIC DNA]</scope>
    <source>
        <strain evidence="1">TM-1</strain>
    </source>
</reference>
<proteinExistence type="predicted"/>
<dbReference type="EMBL" id="LACI01000805">
    <property type="protein sequence ID" value="KJU85914.1"/>
    <property type="molecule type" value="Genomic_DNA"/>
</dbReference>
<evidence type="ECO:0000313" key="1">
    <source>
        <dbReference type="EMBL" id="KJU85914.1"/>
    </source>
</evidence>
<dbReference type="Proteomes" id="UP000033423">
    <property type="component" value="Unassembled WGS sequence"/>
</dbReference>
<keyword evidence="2" id="KW-1185">Reference proteome</keyword>
<evidence type="ECO:0000313" key="2">
    <source>
        <dbReference type="Proteomes" id="UP000033423"/>
    </source>
</evidence>
<accession>A0A0F3GVB6</accession>
<gene>
    <name evidence="1" type="ORF">MBAV_001892</name>
</gene>
<dbReference type="AlphaFoldDB" id="A0A0F3GVB6"/>
<name>A0A0F3GVB6_9BACT</name>
<sequence>MHTIIVVMPIGTKRTIIIRSNIAWIYLNRLGVVSNCLSIVTFLVICKPTTNPCCSIMWIHLNFVISS</sequence>
<protein>
    <submittedName>
        <fullName evidence="1">Uncharacterized protein</fullName>
    </submittedName>
</protein>
<organism evidence="1 2">
    <name type="scientific">Candidatus Magnetobacterium bavaricum</name>
    <dbReference type="NCBI Taxonomy" id="29290"/>
    <lineage>
        <taxon>Bacteria</taxon>
        <taxon>Pseudomonadati</taxon>
        <taxon>Nitrospirota</taxon>
        <taxon>Thermodesulfovibrionia</taxon>
        <taxon>Thermodesulfovibrionales</taxon>
        <taxon>Candidatus Magnetobacteriaceae</taxon>
        <taxon>Candidatus Magnetobacterium</taxon>
    </lineage>
</organism>